<evidence type="ECO:0000313" key="1">
    <source>
        <dbReference type="EMBL" id="TWB20675.1"/>
    </source>
</evidence>
<name>A0A560FGD9_9PROT</name>
<dbReference type="EMBL" id="VITN01000006">
    <property type="protein sequence ID" value="TWB20675.1"/>
    <property type="molecule type" value="Genomic_DNA"/>
</dbReference>
<evidence type="ECO:0000313" key="2">
    <source>
        <dbReference type="Proteomes" id="UP000319859"/>
    </source>
</evidence>
<proteinExistence type="predicted"/>
<dbReference type="RefSeq" id="WP_145750196.1">
    <property type="nucleotide sequence ID" value="NZ_VITN01000006.1"/>
</dbReference>
<evidence type="ECO:0008006" key="3">
    <source>
        <dbReference type="Google" id="ProtNLM"/>
    </source>
</evidence>
<dbReference type="AlphaFoldDB" id="A0A560FGD9"/>
<sequence length="916" mass="96770">MTSGPTISVTADGSEAVRTLKDVADSAQKAGDAHGALGGKLKESADAFGKLGDAAIKMGTAVNQGADPLMTLIDQVPTIVGALSGFSPVGMAVGGALTVIGTEAYAAFAKMRAFDEQVRVTSGHLAVLGQGARAAPEAIRSMADGIVHSLGGTKEQAVGLIDAIASAMPTASAEVQKQAHEISMALASMGKVTDPKATAEIGKAVAQAMTGDIAAIRALNQEYHLLDADQLDALAKDEHDVDRKKAAIVILEALITRTNDYTKAKIAENEAARLPGAGSKYARNAQLGENNAKFQEAHRKTEEAVRNVKLPDSAAIDERDRQVALVANTQEALQKRNAIVDQTGRAMVQSEVDTWKDLIAAQNLQGGALKAAQEHLADAQTQLARETSADLLAQLRSRLAAQQALAGTDRGATLQGEVAGYQALLKNQQLIGREREAVERELAIAEAGLARQTVADHVTGIKDQVAATREGSKEREEALAGELAYVKANYGARSAEARRVEQEITAAQKATLDAEVAHLREDLGANLQSMKVRDDVLAQISEKQRARYGSDSSALRKAQETDLTTVRKYLDDKAKEDIDQSNEDWQRYAKDQEQKRQLQNMSLAEVASAKRAEVKAQNDATVKILEGYKQQALAAAAASKEEARVAKDYDDKIDKIKRAAEQQDREIVHQLERDKQKEYQQTVSGITKSMGTMVQGLVTGTKTVRQAVGDMAKSALSELVGMAEKQASTWIESNLLKQDSDQDTATKAMAQSVETATAQINDAAATGAANAYASASAGPEWWIAPAISAAVQLAISGLTSSLSSAAGGWGRVPADGMLTELHKDEMVLPASIASPLRSALAAQTVPSLAVPAYAAANLNLPGGGAANTNGVSGIGGGANVTFTVQAMDSRDVASFFNRHGDKLVSALRGQKRNFSF</sequence>
<dbReference type="OrthoDB" id="363355at2"/>
<gene>
    <name evidence="1" type="ORF">FBZ89_10674</name>
</gene>
<comment type="caution">
    <text evidence="1">The sequence shown here is derived from an EMBL/GenBank/DDBJ whole genome shotgun (WGS) entry which is preliminary data.</text>
</comment>
<accession>A0A560FGD9</accession>
<reference evidence="1 2" key="1">
    <citation type="submission" date="2019-06" db="EMBL/GenBank/DDBJ databases">
        <title>Genomic Encyclopedia of Type Strains, Phase IV (KMG-V): Genome sequencing to study the core and pangenomes of soil and plant-associated prokaryotes.</title>
        <authorList>
            <person name="Whitman W."/>
        </authorList>
    </citation>
    <scope>NUCLEOTIDE SEQUENCE [LARGE SCALE GENOMIC DNA]</scope>
    <source>
        <strain evidence="1 2">BR 11880</strain>
    </source>
</reference>
<dbReference type="Proteomes" id="UP000319859">
    <property type="component" value="Unassembled WGS sequence"/>
</dbReference>
<protein>
    <recommendedName>
        <fullName evidence="3">Tail length tape measure protein</fullName>
    </recommendedName>
</protein>
<organism evidence="1 2">
    <name type="scientific">Nitrospirillum amazonense</name>
    <dbReference type="NCBI Taxonomy" id="28077"/>
    <lineage>
        <taxon>Bacteria</taxon>
        <taxon>Pseudomonadati</taxon>
        <taxon>Pseudomonadota</taxon>
        <taxon>Alphaproteobacteria</taxon>
        <taxon>Rhodospirillales</taxon>
        <taxon>Azospirillaceae</taxon>
        <taxon>Nitrospirillum</taxon>
    </lineage>
</organism>